<dbReference type="InterPro" id="IPR019351">
    <property type="entry name" value="DUF2039"/>
</dbReference>
<dbReference type="OrthoDB" id="250548at2759"/>
<gene>
    <name evidence="1" type="ORF">B7P43_G11758</name>
</gene>
<evidence type="ECO:0000313" key="2">
    <source>
        <dbReference type="Proteomes" id="UP000235965"/>
    </source>
</evidence>
<reference evidence="1 2" key="1">
    <citation type="submission" date="2017-12" db="EMBL/GenBank/DDBJ databases">
        <title>Hemimetabolous genomes reveal molecular basis of termite eusociality.</title>
        <authorList>
            <person name="Harrison M.C."/>
            <person name="Jongepier E."/>
            <person name="Robertson H.M."/>
            <person name="Arning N."/>
            <person name="Bitard-Feildel T."/>
            <person name="Chao H."/>
            <person name="Childers C.P."/>
            <person name="Dinh H."/>
            <person name="Doddapaneni H."/>
            <person name="Dugan S."/>
            <person name="Gowin J."/>
            <person name="Greiner C."/>
            <person name="Han Y."/>
            <person name="Hu H."/>
            <person name="Hughes D.S.T."/>
            <person name="Huylmans A.-K."/>
            <person name="Kemena C."/>
            <person name="Kremer L.P.M."/>
            <person name="Lee S.L."/>
            <person name="Lopez-Ezquerra A."/>
            <person name="Mallet L."/>
            <person name="Monroy-Kuhn J.M."/>
            <person name="Moser A."/>
            <person name="Murali S.C."/>
            <person name="Muzny D.M."/>
            <person name="Otani S."/>
            <person name="Piulachs M.-D."/>
            <person name="Poelchau M."/>
            <person name="Qu J."/>
            <person name="Schaub F."/>
            <person name="Wada-Katsumata A."/>
            <person name="Worley K.C."/>
            <person name="Xie Q."/>
            <person name="Ylla G."/>
            <person name="Poulsen M."/>
            <person name="Gibbs R.A."/>
            <person name="Schal C."/>
            <person name="Richards S."/>
            <person name="Belles X."/>
            <person name="Korb J."/>
            <person name="Bornberg-Bauer E."/>
        </authorList>
    </citation>
    <scope>NUCLEOTIDE SEQUENCE [LARGE SCALE GENOMIC DNA]</scope>
    <source>
        <tissue evidence="1">Whole body</tissue>
    </source>
</reference>
<dbReference type="Proteomes" id="UP000235965">
    <property type="component" value="Unassembled WGS sequence"/>
</dbReference>
<dbReference type="Pfam" id="PF10217">
    <property type="entry name" value="DUF2039"/>
    <property type="match status" value="1"/>
</dbReference>
<dbReference type="STRING" id="105785.A0A2J7R4M1"/>
<organism evidence="1 2">
    <name type="scientific">Cryptotermes secundus</name>
    <dbReference type="NCBI Taxonomy" id="105785"/>
    <lineage>
        <taxon>Eukaryota</taxon>
        <taxon>Metazoa</taxon>
        <taxon>Ecdysozoa</taxon>
        <taxon>Arthropoda</taxon>
        <taxon>Hexapoda</taxon>
        <taxon>Insecta</taxon>
        <taxon>Pterygota</taxon>
        <taxon>Neoptera</taxon>
        <taxon>Polyneoptera</taxon>
        <taxon>Dictyoptera</taxon>
        <taxon>Blattodea</taxon>
        <taxon>Blattoidea</taxon>
        <taxon>Termitoidae</taxon>
        <taxon>Kalotermitidae</taxon>
        <taxon>Cryptotermitinae</taxon>
        <taxon>Cryptotermes</taxon>
    </lineage>
</organism>
<sequence length="93" mass="10871">MKAPKKCTKCEQKTVKSTYHIMCIPCAEKEKVCPKCGKFEEIVRKTDPDQQKLESELQNLVRGLPERKRRTFLRLISRKEKPNGKITCTKYKA</sequence>
<comment type="caution">
    <text evidence="1">The sequence shown here is derived from an EMBL/GenBank/DDBJ whole genome shotgun (WGS) entry which is preliminary data.</text>
</comment>
<protein>
    <submittedName>
        <fullName evidence="1">Uncharacterized protein</fullName>
    </submittedName>
</protein>
<dbReference type="InParanoid" id="A0A2J7R4M1"/>
<evidence type="ECO:0000313" key="1">
    <source>
        <dbReference type="EMBL" id="PNF35784.1"/>
    </source>
</evidence>
<dbReference type="PANTHER" id="PTHR22876">
    <property type="entry name" value="ZGC:101016"/>
    <property type="match status" value="1"/>
</dbReference>
<keyword evidence="2" id="KW-1185">Reference proteome</keyword>
<dbReference type="PANTHER" id="PTHR22876:SF5">
    <property type="entry name" value="CHROMOSOME 9 OPEN READING FRAME 85"/>
    <property type="match status" value="1"/>
</dbReference>
<dbReference type="AlphaFoldDB" id="A0A2J7R4M1"/>
<dbReference type="EMBL" id="NEVH01007404">
    <property type="protein sequence ID" value="PNF35784.1"/>
    <property type="molecule type" value="Genomic_DNA"/>
</dbReference>
<accession>A0A2J7R4M1</accession>
<name>A0A2J7R4M1_9NEOP</name>
<proteinExistence type="predicted"/>